<name>A0A2R7Y814_9CREN</name>
<dbReference type="EMBL" id="NBVN01000002">
    <property type="protein sequence ID" value="PUA33459.1"/>
    <property type="molecule type" value="Genomic_DNA"/>
</dbReference>
<reference evidence="1" key="2">
    <citation type="journal article" date="2018" name="Syst. Appl. Microbiol.">
        <title>A new symbiotic nanoarchaeote (Candidatus Nanoclepta minutus) and its host (Zestosphaera tikiterensis gen. nov., sp. nov.) from a New Zealand hot spring.</title>
        <authorList>
            <person name="St John E."/>
            <person name="Liu Y."/>
            <person name="Podar M."/>
            <person name="Stott M.B."/>
            <person name="Meneghin J."/>
            <person name="Chen Z."/>
            <person name="Lagutin K."/>
            <person name="Mitchell K."/>
            <person name="Reysenbach A.L."/>
        </authorList>
    </citation>
    <scope>NUCLEOTIDE SEQUENCE [LARGE SCALE GENOMIC DNA]</scope>
    <source>
        <strain evidence="1">NZ3</strain>
    </source>
</reference>
<organism evidence="1 2">
    <name type="scientific">Zestosphaera tikiterensis</name>
    <dbReference type="NCBI Taxonomy" id="1973259"/>
    <lineage>
        <taxon>Archaea</taxon>
        <taxon>Thermoproteota</taxon>
        <taxon>Thermoprotei</taxon>
        <taxon>Desulfurococcales</taxon>
        <taxon>Desulfurococcaceae</taxon>
        <taxon>Zestosphaera</taxon>
    </lineage>
</organism>
<protein>
    <submittedName>
        <fullName evidence="1">5'-nucleotidase</fullName>
    </submittedName>
</protein>
<comment type="caution">
    <text evidence="1">The sequence shown here is derived from an EMBL/GenBank/DDBJ whole genome shotgun (WGS) entry which is preliminary data.</text>
</comment>
<evidence type="ECO:0000313" key="1">
    <source>
        <dbReference type="EMBL" id="PUA33459.1"/>
    </source>
</evidence>
<reference evidence="1" key="1">
    <citation type="submission" date="2017-04" db="EMBL/GenBank/DDBJ databases">
        <authorList>
            <person name="Afonso C.L."/>
            <person name="Miller P.J."/>
            <person name="Scott M.A."/>
            <person name="Spackman E."/>
            <person name="Goraichik I."/>
            <person name="Dimitrov K.M."/>
            <person name="Suarez D.L."/>
            <person name="Swayne D.E."/>
        </authorList>
    </citation>
    <scope>NUCLEOTIDE SEQUENCE</scope>
    <source>
        <strain evidence="1">NZ3</strain>
    </source>
</reference>
<dbReference type="AlphaFoldDB" id="A0A2R7Y814"/>
<dbReference type="InterPro" id="IPR038464">
    <property type="entry name" value="Ribosomal_eL38_sf"/>
</dbReference>
<dbReference type="Proteomes" id="UP000244093">
    <property type="component" value="Unassembled WGS sequence"/>
</dbReference>
<dbReference type="Gene3D" id="3.30.720.90">
    <property type="match status" value="1"/>
</dbReference>
<proteinExistence type="predicted"/>
<gene>
    <name evidence="1" type="ORF">B7O98_03320</name>
</gene>
<sequence>MPVEITDRNKFIELSSRAIECRVVRKKDIAKVKARTKRYLYTIKIPLDEVDAFIKQLKCSNIKEISKSKEKK</sequence>
<accession>A0A2R7Y814</accession>
<evidence type="ECO:0000313" key="2">
    <source>
        <dbReference type="Proteomes" id="UP000244093"/>
    </source>
</evidence>